<dbReference type="AlphaFoldDB" id="A0A5C6YLC8"/>
<proteinExistence type="inferred from homology"/>
<evidence type="ECO:0000256" key="2">
    <source>
        <dbReference type="SAM" id="Phobius"/>
    </source>
</evidence>
<keyword evidence="4" id="KW-0808">Transferase</keyword>
<protein>
    <submittedName>
        <fullName evidence="4">Sugar transferase</fullName>
    </submittedName>
</protein>
<evidence type="ECO:0000256" key="1">
    <source>
        <dbReference type="ARBA" id="ARBA00006464"/>
    </source>
</evidence>
<evidence type="ECO:0000313" key="4">
    <source>
        <dbReference type="EMBL" id="TXD68046.1"/>
    </source>
</evidence>
<dbReference type="EMBL" id="VORU01000016">
    <property type="protein sequence ID" value="TXD68046.1"/>
    <property type="molecule type" value="Genomic_DNA"/>
</dbReference>
<dbReference type="OrthoDB" id="9808602at2"/>
<dbReference type="Pfam" id="PF02397">
    <property type="entry name" value="Bac_transf"/>
    <property type="match status" value="1"/>
</dbReference>
<reference evidence="4 5" key="1">
    <citation type="submission" date="2019-08" db="EMBL/GenBank/DDBJ databases">
        <title>Genome of Aequorivita lipolytica Y10-2 (type strain).</title>
        <authorList>
            <person name="Bowman J.P."/>
        </authorList>
    </citation>
    <scope>NUCLEOTIDE SEQUENCE [LARGE SCALE GENOMIC DNA]</scope>
    <source>
        <strain evidence="4 5">Y10-2</strain>
    </source>
</reference>
<evidence type="ECO:0000313" key="5">
    <source>
        <dbReference type="Proteomes" id="UP000321945"/>
    </source>
</evidence>
<feature type="domain" description="Bacterial sugar transferase" evidence="3">
    <location>
        <begin position="6"/>
        <end position="181"/>
    </location>
</feature>
<dbReference type="GO" id="GO:0016780">
    <property type="term" value="F:phosphotransferase activity, for other substituted phosphate groups"/>
    <property type="evidence" value="ECO:0007669"/>
    <property type="project" value="TreeGrafter"/>
</dbReference>
<sequence length="185" mass="21455">MINPIKRIFDILFSAFLLILIGWLIVVLIIVAAIDTGKGLFLQTRIGQYGKPFKIYKIRSMKVRRGTISAYGSFLRSSKLDELPQLLNILLGQMSFVGPRPDVPGYYDRLEGESRKILELKPGLCSAAALKYYNEEMLLVKQKEPLKYNDEVIFPDKVRMNLQYYYNRSFFGDLRIIFEVVVFRL</sequence>
<dbReference type="PANTHER" id="PTHR30576:SF20">
    <property type="entry name" value="QUINOVOSAMINEPHOSPHOTRANSFERAE-RELATED"/>
    <property type="match status" value="1"/>
</dbReference>
<gene>
    <name evidence="4" type="ORF">ESV24_14140</name>
</gene>
<evidence type="ECO:0000259" key="3">
    <source>
        <dbReference type="Pfam" id="PF02397"/>
    </source>
</evidence>
<accession>A0A5C6YLC8</accession>
<dbReference type="Proteomes" id="UP000321945">
    <property type="component" value="Unassembled WGS sequence"/>
</dbReference>
<dbReference type="PANTHER" id="PTHR30576">
    <property type="entry name" value="COLANIC BIOSYNTHESIS UDP-GLUCOSE LIPID CARRIER TRANSFERASE"/>
    <property type="match status" value="1"/>
</dbReference>
<feature type="transmembrane region" description="Helical" evidence="2">
    <location>
        <begin position="12"/>
        <end position="34"/>
    </location>
</feature>
<comment type="caution">
    <text evidence="4">The sequence shown here is derived from an EMBL/GenBank/DDBJ whole genome shotgun (WGS) entry which is preliminary data.</text>
</comment>
<dbReference type="InterPro" id="IPR003362">
    <property type="entry name" value="Bact_transf"/>
</dbReference>
<name>A0A5C6YLC8_9FLAO</name>
<organism evidence="4 5">
    <name type="scientific">Aequorivita lipolytica</name>
    <dbReference type="NCBI Taxonomy" id="153267"/>
    <lineage>
        <taxon>Bacteria</taxon>
        <taxon>Pseudomonadati</taxon>
        <taxon>Bacteroidota</taxon>
        <taxon>Flavobacteriia</taxon>
        <taxon>Flavobacteriales</taxon>
        <taxon>Flavobacteriaceae</taxon>
        <taxon>Aequorivita</taxon>
    </lineage>
</organism>
<keyword evidence="5" id="KW-1185">Reference proteome</keyword>
<dbReference type="RefSeq" id="WP_111817000.1">
    <property type="nucleotide sequence ID" value="NZ_CBCRZQ010000014.1"/>
</dbReference>
<keyword evidence="2" id="KW-0812">Transmembrane</keyword>
<keyword evidence="2" id="KW-1133">Transmembrane helix</keyword>
<keyword evidence="2" id="KW-0472">Membrane</keyword>
<comment type="similarity">
    <text evidence="1">Belongs to the bacterial sugar transferase family.</text>
</comment>